<reference evidence="1" key="1">
    <citation type="submission" date="2022-10" db="EMBL/GenBank/DDBJ databases">
        <authorList>
            <person name="Chen Y."/>
            <person name="Dougan E. K."/>
            <person name="Chan C."/>
            <person name="Rhodes N."/>
            <person name="Thang M."/>
        </authorList>
    </citation>
    <scope>NUCLEOTIDE SEQUENCE</scope>
</reference>
<gene>
    <name evidence="1" type="ORF">C1SCF055_LOCUS1621</name>
</gene>
<proteinExistence type="predicted"/>
<dbReference type="EMBL" id="CAMXCT030000053">
    <property type="protein sequence ID" value="CAL4760407.1"/>
    <property type="molecule type" value="Genomic_DNA"/>
</dbReference>
<protein>
    <submittedName>
        <fullName evidence="1">Uncharacterized protein</fullName>
    </submittedName>
</protein>
<name>A0A9P1BI24_9DINO</name>
<keyword evidence="3" id="KW-1185">Reference proteome</keyword>
<dbReference type="Proteomes" id="UP001152797">
    <property type="component" value="Unassembled WGS sequence"/>
</dbReference>
<dbReference type="AlphaFoldDB" id="A0A9P1BI24"/>
<dbReference type="EMBL" id="CAMXCT010000053">
    <property type="protein sequence ID" value="CAI3973095.1"/>
    <property type="molecule type" value="Genomic_DNA"/>
</dbReference>
<dbReference type="EMBL" id="CAMXCT020000053">
    <property type="protein sequence ID" value="CAL1126470.1"/>
    <property type="molecule type" value="Genomic_DNA"/>
</dbReference>
<organism evidence="1">
    <name type="scientific">Cladocopium goreaui</name>
    <dbReference type="NCBI Taxonomy" id="2562237"/>
    <lineage>
        <taxon>Eukaryota</taxon>
        <taxon>Sar</taxon>
        <taxon>Alveolata</taxon>
        <taxon>Dinophyceae</taxon>
        <taxon>Suessiales</taxon>
        <taxon>Symbiodiniaceae</taxon>
        <taxon>Cladocopium</taxon>
    </lineage>
</organism>
<evidence type="ECO:0000313" key="3">
    <source>
        <dbReference type="Proteomes" id="UP001152797"/>
    </source>
</evidence>
<sequence>MGSERNPWVWSVNLEDLRANPATIRDEIIGWSGIGYKAVAKVGNRLLSIWAGDRMEYALGVTVRDEARPKHAGGLYVCKTEGGALRHRVPARRGGLFFAPRVLLRCRCEGPFVEYPGGKVACTALTPVEVRPMPSGYLHSEVASAFPGALPRPSESLREETSALEAEVAELERRLGYR</sequence>
<dbReference type="OrthoDB" id="312254at2759"/>
<evidence type="ECO:0000313" key="1">
    <source>
        <dbReference type="EMBL" id="CAI3973095.1"/>
    </source>
</evidence>
<reference evidence="2" key="2">
    <citation type="submission" date="2024-04" db="EMBL/GenBank/DDBJ databases">
        <authorList>
            <person name="Chen Y."/>
            <person name="Shah S."/>
            <person name="Dougan E. K."/>
            <person name="Thang M."/>
            <person name="Chan C."/>
        </authorList>
    </citation>
    <scope>NUCLEOTIDE SEQUENCE [LARGE SCALE GENOMIC DNA]</scope>
</reference>
<accession>A0A9P1BI24</accession>
<comment type="caution">
    <text evidence="1">The sequence shown here is derived from an EMBL/GenBank/DDBJ whole genome shotgun (WGS) entry which is preliminary data.</text>
</comment>
<evidence type="ECO:0000313" key="2">
    <source>
        <dbReference type="EMBL" id="CAL1126470.1"/>
    </source>
</evidence>